<evidence type="ECO:0000313" key="1">
    <source>
        <dbReference type="EMBL" id="PLB51286.1"/>
    </source>
</evidence>
<sequence length="212" mass="22860">MPNGTERGSSVVGVHNEMIYLAGGMTVLQDGYQDAVNIVTTFNTSSRAWQRLPAAGAEIPDSRQHAAGAVIGDIFYVVSGRYFGQEKTRDTVFELDLTSLERGWRTSHARMSVPRGGLCSAAVGDRLYTLGGEGNPRTETEVFDQAEAFDVVSERWELLHSVPVPRHGTQAAASGGRVYIPGGGLQQDGKNVTMNGVAAFHRSTGHFDVYCP</sequence>
<comment type="caution">
    <text evidence="1">The sequence shown here is derived from an EMBL/GenBank/DDBJ whole genome shotgun (WGS) entry which is preliminary data.</text>
</comment>
<dbReference type="SUPFAM" id="SSF117281">
    <property type="entry name" value="Kelch motif"/>
    <property type="match status" value="1"/>
</dbReference>
<dbReference type="Pfam" id="PF24681">
    <property type="entry name" value="Kelch_KLHDC2_KLHL20_DRC7"/>
    <property type="match status" value="1"/>
</dbReference>
<dbReference type="VEuPathDB" id="FungiDB:P170DRAFT_474831"/>
<dbReference type="PANTHER" id="PTHR45632">
    <property type="entry name" value="LD33804P"/>
    <property type="match status" value="1"/>
</dbReference>
<dbReference type="AlphaFoldDB" id="A0A2I2GEG1"/>
<dbReference type="Proteomes" id="UP000234275">
    <property type="component" value="Unassembled WGS sequence"/>
</dbReference>
<gene>
    <name evidence="1" type="ORF">P170DRAFT_474831</name>
</gene>
<name>A0A2I2GEG1_9EURO</name>
<dbReference type="GeneID" id="36560879"/>
<accession>A0A2I2GEG1</accession>
<dbReference type="STRING" id="1392250.A0A2I2GEG1"/>
<dbReference type="RefSeq" id="XP_024706588.1">
    <property type="nucleotide sequence ID" value="XM_024853181.1"/>
</dbReference>
<dbReference type="PANTHER" id="PTHR45632:SF24">
    <property type="entry name" value="GALACTOSE OXIDASE"/>
    <property type="match status" value="1"/>
</dbReference>
<protein>
    <submittedName>
        <fullName evidence="1">Galactose oxidase</fullName>
    </submittedName>
</protein>
<dbReference type="InterPro" id="IPR015915">
    <property type="entry name" value="Kelch-typ_b-propeller"/>
</dbReference>
<organism evidence="1 2">
    <name type="scientific">Aspergillus steynii IBT 23096</name>
    <dbReference type="NCBI Taxonomy" id="1392250"/>
    <lineage>
        <taxon>Eukaryota</taxon>
        <taxon>Fungi</taxon>
        <taxon>Dikarya</taxon>
        <taxon>Ascomycota</taxon>
        <taxon>Pezizomycotina</taxon>
        <taxon>Eurotiomycetes</taxon>
        <taxon>Eurotiomycetidae</taxon>
        <taxon>Eurotiales</taxon>
        <taxon>Aspergillaceae</taxon>
        <taxon>Aspergillus</taxon>
        <taxon>Aspergillus subgen. Circumdati</taxon>
    </lineage>
</organism>
<dbReference type="EMBL" id="MSFO01000003">
    <property type="protein sequence ID" value="PLB51286.1"/>
    <property type="molecule type" value="Genomic_DNA"/>
</dbReference>
<dbReference type="Gene3D" id="2.120.10.80">
    <property type="entry name" value="Kelch-type beta propeller"/>
    <property type="match status" value="1"/>
</dbReference>
<evidence type="ECO:0000313" key="2">
    <source>
        <dbReference type="Proteomes" id="UP000234275"/>
    </source>
</evidence>
<dbReference type="OrthoDB" id="45365at2759"/>
<proteinExistence type="predicted"/>
<reference evidence="1 2" key="1">
    <citation type="submission" date="2016-12" db="EMBL/GenBank/DDBJ databases">
        <title>The genomes of Aspergillus section Nigri reveals drivers in fungal speciation.</title>
        <authorList>
            <consortium name="DOE Joint Genome Institute"/>
            <person name="Vesth T.C."/>
            <person name="Nybo J."/>
            <person name="Theobald S."/>
            <person name="Brandl J."/>
            <person name="Frisvad J.C."/>
            <person name="Nielsen K.F."/>
            <person name="Lyhne E.K."/>
            <person name="Kogle M.E."/>
            <person name="Kuo A."/>
            <person name="Riley R."/>
            <person name="Clum A."/>
            <person name="Nolan M."/>
            <person name="Lipzen A."/>
            <person name="Salamov A."/>
            <person name="Henrissat B."/>
            <person name="Wiebenga A."/>
            <person name="De Vries R.P."/>
            <person name="Grigoriev I.V."/>
            <person name="Mortensen U.H."/>
            <person name="Andersen M.R."/>
            <person name="Baker S.E."/>
        </authorList>
    </citation>
    <scope>NUCLEOTIDE SEQUENCE [LARGE SCALE GENOMIC DNA]</scope>
    <source>
        <strain evidence="1 2">IBT 23096</strain>
    </source>
</reference>
<keyword evidence="2" id="KW-1185">Reference proteome</keyword>